<name>A0A644ZX03_9ZZZZ</name>
<reference evidence="1" key="1">
    <citation type="submission" date="2019-08" db="EMBL/GenBank/DDBJ databases">
        <authorList>
            <person name="Kucharzyk K."/>
            <person name="Murdoch R.W."/>
            <person name="Higgins S."/>
            <person name="Loffler F."/>
        </authorList>
    </citation>
    <scope>NUCLEOTIDE SEQUENCE</scope>
</reference>
<comment type="caution">
    <text evidence="1">The sequence shown here is derived from an EMBL/GenBank/DDBJ whole genome shotgun (WGS) entry which is preliminary data.</text>
</comment>
<dbReference type="AlphaFoldDB" id="A0A644ZX03"/>
<gene>
    <name evidence="1" type="ORF">SDC9_88766</name>
</gene>
<protein>
    <submittedName>
        <fullName evidence="1">Uncharacterized protein</fullName>
    </submittedName>
</protein>
<organism evidence="1">
    <name type="scientific">bioreactor metagenome</name>
    <dbReference type="NCBI Taxonomy" id="1076179"/>
    <lineage>
        <taxon>unclassified sequences</taxon>
        <taxon>metagenomes</taxon>
        <taxon>ecological metagenomes</taxon>
    </lineage>
</organism>
<sequence length="236" mass="26810">MALLKRKRARFAEHVTESRQPFLCHARQNFRADKLHICVRIPRVLRRHGVCAHIGRHNVKPRFVFEPRQNAELFELVLQIQPVAALGFGCRYTKRELFADKPLSALKQRVLAERARLAHGVEDTAAGLENLQIACAFQLERNFMLPPAAEHKVRMRVHPAGRAEAALRVQFFRVLRAGRNRAAFRNRADNAAVQQDAGISILAVFALFSPSSARCAERRLQQPDVFNQQHGATSTR</sequence>
<evidence type="ECO:0000313" key="1">
    <source>
        <dbReference type="EMBL" id="MPM42104.1"/>
    </source>
</evidence>
<dbReference type="EMBL" id="VSSQ01009601">
    <property type="protein sequence ID" value="MPM42104.1"/>
    <property type="molecule type" value="Genomic_DNA"/>
</dbReference>
<accession>A0A644ZX03</accession>
<proteinExistence type="predicted"/>